<gene>
    <name evidence="1" type="ORF">ACFFX0_24065</name>
</gene>
<dbReference type="Proteomes" id="UP001589575">
    <property type="component" value="Unassembled WGS sequence"/>
</dbReference>
<reference evidence="1 2" key="1">
    <citation type="submission" date="2024-09" db="EMBL/GenBank/DDBJ databases">
        <authorList>
            <person name="Sun Q."/>
            <person name="Mori K."/>
        </authorList>
    </citation>
    <scope>NUCLEOTIDE SEQUENCE [LARGE SCALE GENOMIC DNA]</scope>
    <source>
        <strain evidence="1 2">CCM 7609</strain>
    </source>
</reference>
<proteinExistence type="predicted"/>
<accession>A0ABV5G654</accession>
<protein>
    <submittedName>
        <fullName evidence="1">Uncharacterized protein</fullName>
    </submittedName>
</protein>
<organism evidence="1 2">
    <name type="scientific">Citricoccus parietis</name>
    <dbReference type="NCBI Taxonomy" id="592307"/>
    <lineage>
        <taxon>Bacteria</taxon>
        <taxon>Bacillati</taxon>
        <taxon>Actinomycetota</taxon>
        <taxon>Actinomycetes</taxon>
        <taxon>Micrococcales</taxon>
        <taxon>Micrococcaceae</taxon>
        <taxon>Citricoccus</taxon>
    </lineage>
</organism>
<comment type="caution">
    <text evidence="1">The sequence shown here is derived from an EMBL/GenBank/DDBJ whole genome shotgun (WGS) entry which is preliminary data.</text>
</comment>
<keyword evidence="2" id="KW-1185">Reference proteome</keyword>
<evidence type="ECO:0000313" key="1">
    <source>
        <dbReference type="EMBL" id="MFB9074104.1"/>
    </source>
</evidence>
<evidence type="ECO:0000313" key="2">
    <source>
        <dbReference type="Proteomes" id="UP001589575"/>
    </source>
</evidence>
<dbReference type="EMBL" id="JBHMFI010000002">
    <property type="protein sequence ID" value="MFB9074104.1"/>
    <property type="molecule type" value="Genomic_DNA"/>
</dbReference>
<sequence>MAAHVGVHSGMEGVVPLVYRVSGSALLVFLDGAARFGVVAEAVGGVASRVLLQTEGAHCPLAQVVEPCPVVPGGLVSGHGLIDRVVVQGFAQGLLSVGTFGCCGLGGLLVSALADEPICPVVFPCSDALDFGLLTFGKFITGGFGVGDLLSLGLGGLDLAGLRGEGVTDALALSDGLVQLFGGGGHGSVPFVGGGVECGGEAIHAGTCRVFGWVGVVLVRLLVCGGQPVSSGLVGCHGHSFSGSVVGRASSWVPSAAVRSRTRASRERMRALNLSFRDS</sequence>
<name>A0ABV5G654_9MICC</name>